<dbReference type="EMBL" id="BJYT01000017">
    <property type="protein sequence ID" value="GEO11207.1"/>
    <property type="molecule type" value="Genomic_DNA"/>
</dbReference>
<evidence type="ECO:0000256" key="2">
    <source>
        <dbReference type="ARBA" id="ARBA00006679"/>
    </source>
</evidence>
<name>A0A512BHB4_9BACT</name>
<proteinExistence type="inferred from homology"/>
<feature type="transmembrane region" description="Helical" evidence="7">
    <location>
        <begin position="120"/>
        <end position="141"/>
    </location>
</feature>
<evidence type="ECO:0008006" key="10">
    <source>
        <dbReference type="Google" id="ProtNLM"/>
    </source>
</evidence>
<dbReference type="PANTHER" id="PTHR33452">
    <property type="entry name" value="OXIDOREDUCTASE CATD-RELATED"/>
    <property type="match status" value="1"/>
</dbReference>
<dbReference type="GO" id="GO:0005886">
    <property type="term" value="C:plasma membrane"/>
    <property type="evidence" value="ECO:0007669"/>
    <property type="project" value="UniProtKB-SubCell"/>
</dbReference>
<dbReference type="OrthoDB" id="346004at2"/>
<evidence type="ECO:0000313" key="8">
    <source>
        <dbReference type="EMBL" id="GEO11207.1"/>
    </source>
</evidence>
<organism evidence="8 9">
    <name type="scientific">Segetibacter aerophilus</name>
    <dbReference type="NCBI Taxonomy" id="670293"/>
    <lineage>
        <taxon>Bacteria</taxon>
        <taxon>Pseudomonadati</taxon>
        <taxon>Bacteroidota</taxon>
        <taxon>Chitinophagia</taxon>
        <taxon>Chitinophagales</taxon>
        <taxon>Chitinophagaceae</taxon>
        <taxon>Segetibacter</taxon>
    </lineage>
</organism>
<feature type="transmembrane region" description="Helical" evidence="7">
    <location>
        <begin position="20"/>
        <end position="38"/>
    </location>
</feature>
<keyword evidence="4 7" id="KW-0812">Transmembrane</keyword>
<comment type="caution">
    <text evidence="8">The sequence shown here is derived from an EMBL/GenBank/DDBJ whole genome shotgun (WGS) entry which is preliminary data.</text>
</comment>
<keyword evidence="5 7" id="KW-1133">Transmembrane helix</keyword>
<evidence type="ECO:0000256" key="5">
    <source>
        <dbReference type="ARBA" id="ARBA00022989"/>
    </source>
</evidence>
<protein>
    <recommendedName>
        <fullName evidence="10">DoxX family protein</fullName>
    </recommendedName>
</protein>
<evidence type="ECO:0000256" key="4">
    <source>
        <dbReference type="ARBA" id="ARBA00022692"/>
    </source>
</evidence>
<comment type="similarity">
    <text evidence="2">Belongs to the DoxX family.</text>
</comment>
<dbReference type="Pfam" id="PF07681">
    <property type="entry name" value="DoxX"/>
    <property type="match status" value="1"/>
</dbReference>
<dbReference type="InterPro" id="IPR032808">
    <property type="entry name" value="DoxX"/>
</dbReference>
<keyword evidence="6 7" id="KW-0472">Membrane</keyword>
<sequence length="167" mass="18683">MKKIIFNTNSNNWAATLGRLALGSVMFAHGAQKLLGWFDGPGFKMTMGFFTGNMELPWIIGFLVIIIEFFGSLSIILGFVTRVSSFAIAILTLAIVQSVHWENGFFMNWYGTQKGEGIEYFILMFALAVSLMITGAGKYSIDAFIITDKSSKPYFHRSFTEEDALIF</sequence>
<feature type="transmembrane region" description="Helical" evidence="7">
    <location>
        <begin position="83"/>
        <end position="100"/>
    </location>
</feature>
<dbReference type="PANTHER" id="PTHR33452:SF1">
    <property type="entry name" value="INNER MEMBRANE PROTEIN YPHA-RELATED"/>
    <property type="match status" value="1"/>
</dbReference>
<dbReference type="RefSeq" id="WP_147205316.1">
    <property type="nucleotide sequence ID" value="NZ_BJYT01000017.1"/>
</dbReference>
<dbReference type="InterPro" id="IPR051907">
    <property type="entry name" value="DoxX-like_oxidoreductase"/>
</dbReference>
<accession>A0A512BHB4</accession>
<evidence type="ECO:0000256" key="1">
    <source>
        <dbReference type="ARBA" id="ARBA00004651"/>
    </source>
</evidence>
<dbReference type="AlphaFoldDB" id="A0A512BHB4"/>
<feature type="transmembrane region" description="Helical" evidence="7">
    <location>
        <begin position="58"/>
        <end position="76"/>
    </location>
</feature>
<reference evidence="8 9" key="1">
    <citation type="submission" date="2019-07" db="EMBL/GenBank/DDBJ databases">
        <title>Whole genome shotgun sequence of Segetibacter aerophilus NBRC 106135.</title>
        <authorList>
            <person name="Hosoyama A."/>
            <person name="Uohara A."/>
            <person name="Ohji S."/>
            <person name="Ichikawa N."/>
        </authorList>
    </citation>
    <scope>NUCLEOTIDE SEQUENCE [LARGE SCALE GENOMIC DNA]</scope>
    <source>
        <strain evidence="8 9">NBRC 106135</strain>
    </source>
</reference>
<evidence type="ECO:0000256" key="3">
    <source>
        <dbReference type="ARBA" id="ARBA00022475"/>
    </source>
</evidence>
<evidence type="ECO:0000256" key="6">
    <source>
        <dbReference type="ARBA" id="ARBA00023136"/>
    </source>
</evidence>
<evidence type="ECO:0000313" key="9">
    <source>
        <dbReference type="Proteomes" id="UP000321513"/>
    </source>
</evidence>
<comment type="subcellular location">
    <subcellularLocation>
        <location evidence="1">Cell membrane</location>
        <topology evidence="1">Multi-pass membrane protein</topology>
    </subcellularLocation>
</comment>
<gene>
    <name evidence="8" type="ORF">SAE01_37030</name>
</gene>
<dbReference type="Proteomes" id="UP000321513">
    <property type="component" value="Unassembled WGS sequence"/>
</dbReference>
<evidence type="ECO:0000256" key="7">
    <source>
        <dbReference type="SAM" id="Phobius"/>
    </source>
</evidence>
<keyword evidence="3" id="KW-1003">Cell membrane</keyword>
<keyword evidence="9" id="KW-1185">Reference proteome</keyword>